<sequence>MKVKLYELIASLLIFIPFSGMADVKPAGLFADGMVIQRETTAPVWGTAEAGEKVSVTASWGETAAVTAGEKGKWMVKLQTPSAGGPHSLTIKGNNTLEIKDVLSGEVWFCSGQSNMAFELKMLAKTNNHRTENRYKPAAAYVKQEMETARDEMLRQFTVSANTSPLEPLETLSGQWMSSSPQTNPDFSGTAYFFGRELRKELKVPVGLILCAWGATRVEPWIPAEAYQQDEEMTLYYQNNMVQEEEESAERKATRRGWRPTAPSTIFNGMVKPVIPYAIKGAIWYQGEANSDHNPNKYERNFRAMISSWRAHWGQGDFPFYFAQLANYAKPAPGTLAFDGWPTVCDQQRRTLGLKNTGMAVLRDIGEARDVHPHNKMDVGKRLALWALKNDYKQNIPVCSGPLYKSHKIKGDKMIIKFDSAGSGLMTGEKPVMEATRETKTPLKHFQVCGAARQWKSAQAEISEKDTVTVSHPEVPKPVAVRYAWAPNPEGANLYNKEGLPASTFTTGAEIQATASSSSPSTYNIEDYGAVADGKTLCTTAIQNAIDECNKAGGGQVVVPAGKFLTGTIVLKSKVELHLQKDAVLLGSFDLKDYPVKLVKYRSYTDKYTDKSLIFAEEQENISITGSGMINFQGEKFPPSPRRNWYKTKPFGIRVTSCKNVTVTGVTLRNSAMWMQLYLNCDGVHVEGITVWNHAQRCNDGIDIDSTRNVKILNCKIDALDDGICMKSTGPDPTENVLVSDCVVSSRCNALKTGTESTGGFKNIRFTNCKVVPSKGTMHVRGHQEKGIGGVCIGAVDGGVCEDITVDNITIEGTLAPIFVRLGKRNRRYHPDVEILKDGTMKNISFSNITVTGGTHNYGCAFLGLPGNPIKGLKLSNINIESPGGGTKKDGERVIKELAGAYPQATYWGKLPAYGFFVRNADDVEIENVRFTNIQKDERPAFVLEEVHGSIFRNIETKSVTGTPLVTIRENCKDIDLGGKK</sequence>
<reference evidence="6 7" key="1">
    <citation type="submission" date="2023-02" db="EMBL/GenBank/DDBJ databases">
        <title>Genome sequence of Lentisphaera profundi SAORIC-696.</title>
        <authorList>
            <person name="Kim e."/>
            <person name="Cho J.-C."/>
            <person name="Choi A."/>
            <person name="Kang I."/>
        </authorList>
    </citation>
    <scope>NUCLEOTIDE SEQUENCE [LARGE SCALE GENOMIC DNA]</scope>
    <source>
        <strain evidence="6 7">SAORIC-696</strain>
    </source>
</reference>
<evidence type="ECO:0000256" key="4">
    <source>
        <dbReference type="RuleBase" id="RU361169"/>
    </source>
</evidence>
<evidence type="ECO:0000256" key="3">
    <source>
        <dbReference type="ARBA" id="ARBA00023295"/>
    </source>
</evidence>
<dbReference type="SUPFAM" id="SSF51126">
    <property type="entry name" value="Pectin lyase-like"/>
    <property type="match status" value="1"/>
</dbReference>
<dbReference type="PANTHER" id="PTHR22901:SF0">
    <property type="entry name" value="SIALATE O-ACETYLESTERASE"/>
    <property type="match status" value="1"/>
</dbReference>
<dbReference type="InterPro" id="IPR011050">
    <property type="entry name" value="Pectin_lyase_fold/virulence"/>
</dbReference>
<dbReference type="Pfam" id="PF00295">
    <property type="entry name" value="Glyco_hydro_28"/>
    <property type="match status" value="1"/>
</dbReference>
<dbReference type="SMART" id="SM00710">
    <property type="entry name" value="PbH1"/>
    <property type="match status" value="8"/>
</dbReference>
<dbReference type="InterPro" id="IPR012334">
    <property type="entry name" value="Pectin_lyas_fold"/>
</dbReference>
<keyword evidence="7" id="KW-1185">Reference proteome</keyword>
<dbReference type="Gene3D" id="2.60.40.10">
    <property type="entry name" value="Immunoglobulins"/>
    <property type="match status" value="1"/>
</dbReference>
<keyword evidence="2 4" id="KW-0378">Hydrolase</keyword>
<dbReference type="InterPro" id="IPR013783">
    <property type="entry name" value="Ig-like_fold"/>
</dbReference>
<dbReference type="SUPFAM" id="SSF52266">
    <property type="entry name" value="SGNH hydrolase"/>
    <property type="match status" value="1"/>
</dbReference>
<evidence type="ECO:0000259" key="5">
    <source>
        <dbReference type="Pfam" id="PF03629"/>
    </source>
</evidence>
<proteinExistence type="inferred from homology"/>
<dbReference type="RefSeq" id="WP_274153778.1">
    <property type="nucleotide sequence ID" value="NZ_CP117812.1"/>
</dbReference>
<comment type="similarity">
    <text evidence="1 4">Belongs to the glycosyl hydrolase 28 family.</text>
</comment>
<gene>
    <name evidence="6" type="ORF">PQO03_13810</name>
</gene>
<dbReference type="Gene3D" id="2.160.20.10">
    <property type="entry name" value="Single-stranded right-handed beta-helix, Pectin lyase-like"/>
    <property type="match status" value="1"/>
</dbReference>
<dbReference type="GO" id="GO:0016787">
    <property type="term" value="F:hydrolase activity"/>
    <property type="evidence" value="ECO:0007669"/>
    <property type="project" value="UniProtKB-KW"/>
</dbReference>
<dbReference type="InterPro" id="IPR000743">
    <property type="entry name" value="Glyco_hydro_28"/>
</dbReference>
<keyword evidence="3 4" id="KW-0326">Glycosidase</keyword>
<name>A0ABY7VXJ3_9BACT</name>
<dbReference type="Gene3D" id="3.40.50.1110">
    <property type="entry name" value="SGNH hydrolase"/>
    <property type="match status" value="1"/>
</dbReference>
<evidence type="ECO:0000313" key="6">
    <source>
        <dbReference type="EMBL" id="WDE98910.1"/>
    </source>
</evidence>
<organism evidence="6 7">
    <name type="scientific">Lentisphaera profundi</name>
    <dbReference type="NCBI Taxonomy" id="1658616"/>
    <lineage>
        <taxon>Bacteria</taxon>
        <taxon>Pseudomonadati</taxon>
        <taxon>Lentisphaerota</taxon>
        <taxon>Lentisphaeria</taxon>
        <taxon>Lentisphaerales</taxon>
        <taxon>Lentisphaeraceae</taxon>
        <taxon>Lentisphaera</taxon>
    </lineage>
</organism>
<dbReference type="PANTHER" id="PTHR22901">
    <property type="entry name" value="SIALATE O-ACETYLESTERASE"/>
    <property type="match status" value="1"/>
</dbReference>
<dbReference type="Proteomes" id="UP001214250">
    <property type="component" value="Chromosome 2"/>
</dbReference>
<dbReference type="InterPro" id="IPR005181">
    <property type="entry name" value="SASA"/>
</dbReference>
<protein>
    <submittedName>
        <fullName evidence="6">Glycosyl hydrolase family 28 protein</fullName>
    </submittedName>
</protein>
<evidence type="ECO:0000313" key="7">
    <source>
        <dbReference type="Proteomes" id="UP001214250"/>
    </source>
</evidence>
<dbReference type="InterPro" id="IPR039329">
    <property type="entry name" value="SIAE"/>
</dbReference>
<dbReference type="InterPro" id="IPR006626">
    <property type="entry name" value="PbH1"/>
</dbReference>
<feature type="domain" description="Sialate O-acetylesterase" evidence="5">
    <location>
        <begin position="106"/>
        <end position="384"/>
    </location>
</feature>
<evidence type="ECO:0000256" key="2">
    <source>
        <dbReference type="ARBA" id="ARBA00022801"/>
    </source>
</evidence>
<dbReference type="InterPro" id="IPR036514">
    <property type="entry name" value="SGNH_hydro_sf"/>
</dbReference>
<evidence type="ECO:0000256" key="1">
    <source>
        <dbReference type="ARBA" id="ARBA00008834"/>
    </source>
</evidence>
<dbReference type="Pfam" id="PF03629">
    <property type="entry name" value="SASA"/>
    <property type="match status" value="1"/>
</dbReference>
<accession>A0ABY7VXJ3</accession>
<dbReference type="EMBL" id="CP117812">
    <property type="protein sequence ID" value="WDE98910.1"/>
    <property type="molecule type" value="Genomic_DNA"/>
</dbReference>